<evidence type="ECO:0000313" key="5">
    <source>
        <dbReference type="Proteomes" id="UP001465668"/>
    </source>
</evidence>
<dbReference type="SUPFAM" id="SSF51735">
    <property type="entry name" value="NAD(P)-binding Rossmann-fold domains"/>
    <property type="match status" value="1"/>
</dbReference>
<dbReference type="Pfam" id="PF00106">
    <property type="entry name" value="adh_short"/>
    <property type="match status" value="1"/>
</dbReference>
<dbReference type="Gene3D" id="3.40.50.720">
    <property type="entry name" value="NAD(P)-binding Rossmann-like Domain"/>
    <property type="match status" value="1"/>
</dbReference>
<dbReference type="PRINTS" id="PR00081">
    <property type="entry name" value="GDHRDH"/>
</dbReference>
<comment type="similarity">
    <text evidence="1 3">Belongs to the short-chain dehydrogenases/reductases (SDR) family.</text>
</comment>
<keyword evidence="5" id="KW-1185">Reference proteome</keyword>
<dbReference type="InterPro" id="IPR036291">
    <property type="entry name" value="NAD(P)-bd_dom_sf"/>
</dbReference>
<evidence type="ECO:0000256" key="3">
    <source>
        <dbReference type="RuleBase" id="RU000363"/>
    </source>
</evidence>
<gene>
    <name evidence="4" type="ORF">SCAR479_08233</name>
</gene>
<comment type="caution">
    <text evidence="4">The sequence shown here is derived from an EMBL/GenBank/DDBJ whole genome shotgun (WGS) entry which is preliminary data.</text>
</comment>
<reference evidence="4 5" key="1">
    <citation type="submission" date="2024-02" db="EMBL/GenBank/DDBJ databases">
        <title>First draft genome assembly of two strains of Seiridium cardinale.</title>
        <authorList>
            <person name="Emiliani G."/>
            <person name="Scali E."/>
        </authorList>
    </citation>
    <scope>NUCLEOTIDE SEQUENCE [LARGE SCALE GENOMIC DNA]</scope>
    <source>
        <strain evidence="4 5">BM-138-000479</strain>
    </source>
</reference>
<sequence length="297" mass="32487">MTTYRVDDAEFAGLSGRTVLLTGCATGIGRAAAVLAHKNGANLILGDWAEKEGQALQAELKELGFPSPPFFHCPPRGNTDVSSWPDLLALFEAGWDKFGSVDVVLANAGINEVGDMFEDGYDEGTGKLKPPVLQTLDVNLTGVIYSAKLALHYFAKQPGKKCQLVFTGSAACFLDTPPLWVYEASKAGVMGLMRSLRTQLVKRYNVTVNMVAPWMTKTPMLKDEFRSVWGELPANEPIGVARALLLPAIRQDLNGKSFFVAGHEIVDFEEGLEKTQPQWMGEQLSRDVDEGQRRIVP</sequence>
<dbReference type="Proteomes" id="UP001465668">
    <property type="component" value="Unassembled WGS sequence"/>
</dbReference>
<proteinExistence type="inferred from homology"/>
<evidence type="ECO:0000313" key="4">
    <source>
        <dbReference type="EMBL" id="KAK9774959.1"/>
    </source>
</evidence>
<accession>A0ABR2XME9</accession>
<protein>
    <submittedName>
        <fullName evidence="4">NAD(P)-binding protein</fullName>
    </submittedName>
</protein>
<dbReference type="InterPro" id="IPR002347">
    <property type="entry name" value="SDR_fam"/>
</dbReference>
<evidence type="ECO:0000256" key="1">
    <source>
        <dbReference type="ARBA" id="ARBA00006484"/>
    </source>
</evidence>
<keyword evidence="2" id="KW-0560">Oxidoreductase</keyword>
<evidence type="ECO:0000256" key="2">
    <source>
        <dbReference type="ARBA" id="ARBA00023002"/>
    </source>
</evidence>
<organism evidence="4 5">
    <name type="scientific">Seiridium cardinale</name>
    <dbReference type="NCBI Taxonomy" id="138064"/>
    <lineage>
        <taxon>Eukaryota</taxon>
        <taxon>Fungi</taxon>
        <taxon>Dikarya</taxon>
        <taxon>Ascomycota</taxon>
        <taxon>Pezizomycotina</taxon>
        <taxon>Sordariomycetes</taxon>
        <taxon>Xylariomycetidae</taxon>
        <taxon>Amphisphaeriales</taxon>
        <taxon>Sporocadaceae</taxon>
        <taxon>Seiridium</taxon>
    </lineage>
</organism>
<dbReference type="EMBL" id="JARVKM010000037">
    <property type="protein sequence ID" value="KAK9774959.1"/>
    <property type="molecule type" value="Genomic_DNA"/>
</dbReference>
<name>A0ABR2XME9_9PEZI</name>
<dbReference type="PRINTS" id="PR00080">
    <property type="entry name" value="SDRFAMILY"/>
</dbReference>
<dbReference type="PANTHER" id="PTHR44229:SF4">
    <property type="entry name" value="15-HYDROXYPROSTAGLANDIN DEHYDROGENASE [NAD(+)]"/>
    <property type="match status" value="1"/>
</dbReference>
<dbReference type="PANTHER" id="PTHR44229">
    <property type="entry name" value="15-HYDROXYPROSTAGLANDIN DEHYDROGENASE [NAD(+)]"/>
    <property type="match status" value="1"/>
</dbReference>